<dbReference type="SMART" id="SM01411">
    <property type="entry name" value="Ephrin_rec_like"/>
    <property type="match status" value="2"/>
</dbReference>
<dbReference type="RefSeq" id="XP_005833717.1">
    <property type="nucleotide sequence ID" value="XM_005833660.1"/>
</dbReference>
<organism evidence="7">
    <name type="scientific">Guillardia theta (strain CCMP2712)</name>
    <name type="common">Cryptophyte</name>
    <dbReference type="NCBI Taxonomy" id="905079"/>
    <lineage>
        <taxon>Eukaryota</taxon>
        <taxon>Cryptophyceae</taxon>
        <taxon>Pyrenomonadales</taxon>
        <taxon>Geminigeraceae</taxon>
        <taxon>Guillardia</taxon>
    </lineage>
</organism>
<feature type="domain" description="EGF-like" evidence="6">
    <location>
        <begin position="63"/>
        <end position="103"/>
    </location>
</feature>
<name>L1JEK7_GUITC</name>
<keyword evidence="1 5" id="KW-0245">EGF-like domain</keyword>
<comment type="caution">
    <text evidence="5">Lacks conserved residue(s) required for the propagation of feature annotation.</text>
</comment>
<dbReference type="InterPro" id="IPR000152">
    <property type="entry name" value="EGF-type_Asp/Asn_hydroxyl_site"/>
</dbReference>
<dbReference type="EnsemblProtists" id="EKX46737">
    <property type="protein sequence ID" value="EKX46737"/>
    <property type="gene ID" value="GUITHDRAFT_138089"/>
</dbReference>
<gene>
    <name evidence="7" type="ORF">GUITHDRAFT_138089</name>
</gene>
<keyword evidence="2" id="KW-0732">Signal</keyword>
<dbReference type="SMART" id="SM00181">
    <property type="entry name" value="EGF"/>
    <property type="match status" value="2"/>
</dbReference>
<dbReference type="SUPFAM" id="SSF57184">
    <property type="entry name" value="Growth factor receptor domain"/>
    <property type="match status" value="2"/>
</dbReference>
<dbReference type="STRING" id="905079.L1JEK7"/>
<dbReference type="eggNOG" id="KOG1217">
    <property type="taxonomic scope" value="Eukaryota"/>
</dbReference>
<dbReference type="Gene3D" id="2.10.50.10">
    <property type="entry name" value="Tumor Necrosis Factor Receptor, subunit A, domain 2"/>
    <property type="match status" value="1"/>
</dbReference>
<dbReference type="AlphaFoldDB" id="L1JEK7"/>
<dbReference type="PROSITE" id="PS50026">
    <property type="entry name" value="EGF_3"/>
    <property type="match status" value="1"/>
</dbReference>
<keyword evidence="4" id="KW-1015">Disulfide bond</keyword>
<dbReference type="OrthoDB" id="339125at2759"/>
<dbReference type="OMA" id="DECITHS"/>
<dbReference type="PROSITE" id="PS01186">
    <property type="entry name" value="EGF_2"/>
    <property type="match status" value="1"/>
</dbReference>
<keyword evidence="3" id="KW-0677">Repeat</keyword>
<accession>L1JEK7</accession>
<dbReference type="InterPro" id="IPR001881">
    <property type="entry name" value="EGF-like_Ca-bd_dom"/>
</dbReference>
<dbReference type="KEGG" id="gtt:GUITHDRAFT_138089"/>
<proteinExistence type="predicted"/>
<reference evidence="8" key="3">
    <citation type="submission" date="2015-06" db="UniProtKB">
        <authorList>
            <consortium name="EnsemblProtists"/>
        </authorList>
    </citation>
    <scope>IDENTIFICATION</scope>
</reference>
<dbReference type="EMBL" id="JH992993">
    <property type="protein sequence ID" value="EKX46737.1"/>
    <property type="molecule type" value="Genomic_DNA"/>
</dbReference>
<dbReference type="InterPro" id="IPR049883">
    <property type="entry name" value="NOTCH1_EGF-like"/>
</dbReference>
<dbReference type="InterPro" id="IPR018097">
    <property type="entry name" value="EGF_Ca-bd_CS"/>
</dbReference>
<reference evidence="7 9" key="1">
    <citation type="journal article" date="2012" name="Nature">
        <title>Algal genomes reveal evolutionary mosaicism and the fate of nucleomorphs.</title>
        <authorList>
            <consortium name="DOE Joint Genome Institute"/>
            <person name="Curtis B.A."/>
            <person name="Tanifuji G."/>
            <person name="Burki F."/>
            <person name="Gruber A."/>
            <person name="Irimia M."/>
            <person name="Maruyama S."/>
            <person name="Arias M.C."/>
            <person name="Ball S.G."/>
            <person name="Gile G.H."/>
            <person name="Hirakawa Y."/>
            <person name="Hopkins J.F."/>
            <person name="Kuo A."/>
            <person name="Rensing S.A."/>
            <person name="Schmutz J."/>
            <person name="Symeonidi A."/>
            <person name="Elias M."/>
            <person name="Eveleigh R.J."/>
            <person name="Herman E.K."/>
            <person name="Klute M.J."/>
            <person name="Nakayama T."/>
            <person name="Obornik M."/>
            <person name="Reyes-Prieto A."/>
            <person name="Armbrust E.V."/>
            <person name="Aves S.J."/>
            <person name="Beiko R.G."/>
            <person name="Coutinho P."/>
            <person name="Dacks J.B."/>
            <person name="Durnford D.G."/>
            <person name="Fast N.M."/>
            <person name="Green B.R."/>
            <person name="Grisdale C.J."/>
            <person name="Hempel F."/>
            <person name="Henrissat B."/>
            <person name="Hoppner M.P."/>
            <person name="Ishida K."/>
            <person name="Kim E."/>
            <person name="Koreny L."/>
            <person name="Kroth P.G."/>
            <person name="Liu Y."/>
            <person name="Malik S.B."/>
            <person name="Maier U.G."/>
            <person name="McRose D."/>
            <person name="Mock T."/>
            <person name="Neilson J.A."/>
            <person name="Onodera N.T."/>
            <person name="Poole A.M."/>
            <person name="Pritham E.J."/>
            <person name="Richards T.A."/>
            <person name="Rocap G."/>
            <person name="Roy S.W."/>
            <person name="Sarai C."/>
            <person name="Schaack S."/>
            <person name="Shirato S."/>
            <person name="Slamovits C.H."/>
            <person name="Spencer D.F."/>
            <person name="Suzuki S."/>
            <person name="Worden A.Z."/>
            <person name="Zauner S."/>
            <person name="Barry K."/>
            <person name="Bell C."/>
            <person name="Bharti A.K."/>
            <person name="Crow J.A."/>
            <person name="Grimwood J."/>
            <person name="Kramer R."/>
            <person name="Lindquist E."/>
            <person name="Lucas S."/>
            <person name="Salamov A."/>
            <person name="McFadden G.I."/>
            <person name="Lane C.E."/>
            <person name="Keeling P.J."/>
            <person name="Gray M.W."/>
            <person name="Grigoriev I.V."/>
            <person name="Archibald J.M."/>
        </authorList>
    </citation>
    <scope>NUCLEOTIDE SEQUENCE</scope>
    <source>
        <strain evidence="7 9">CCMP2712</strain>
    </source>
</reference>
<evidence type="ECO:0000256" key="4">
    <source>
        <dbReference type="ARBA" id="ARBA00023157"/>
    </source>
</evidence>
<dbReference type="InterPro" id="IPR009030">
    <property type="entry name" value="Growth_fac_rcpt_cys_sf"/>
</dbReference>
<dbReference type="FunFam" id="2.10.25.10:FF:000038">
    <property type="entry name" value="Fibrillin 2"/>
    <property type="match status" value="1"/>
</dbReference>
<evidence type="ECO:0000313" key="9">
    <source>
        <dbReference type="Proteomes" id="UP000011087"/>
    </source>
</evidence>
<dbReference type="GO" id="GO:0005509">
    <property type="term" value="F:calcium ion binding"/>
    <property type="evidence" value="ECO:0007669"/>
    <property type="project" value="InterPro"/>
</dbReference>
<dbReference type="Pfam" id="PF07645">
    <property type="entry name" value="EGF_CA"/>
    <property type="match status" value="2"/>
</dbReference>
<dbReference type="InterPro" id="IPR000742">
    <property type="entry name" value="EGF"/>
</dbReference>
<dbReference type="HOGENOM" id="CLU_1021006_0_0_1"/>
<dbReference type="PROSITE" id="PS01187">
    <property type="entry name" value="EGF_CA"/>
    <property type="match status" value="1"/>
</dbReference>
<dbReference type="Gene3D" id="2.10.25.10">
    <property type="entry name" value="Laminin"/>
    <property type="match status" value="2"/>
</dbReference>
<reference evidence="9" key="2">
    <citation type="submission" date="2012-11" db="EMBL/GenBank/DDBJ databases">
        <authorList>
            <person name="Kuo A."/>
            <person name="Curtis B.A."/>
            <person name="Tanifuji G."/>
            <person name="Burki F."/>
            <person name="Gruber A."/>
            <person name="Irimia M."/>
            <person name="Maruyama S."/>
            <person name="Arias M.C."/>
            <person name="Ball S.G."/>
            <person name="Gile G.H."/>
            <person name="Hirakawa Y."/>
            <person name="Hopkins J.F."/>
            <person name="Rensing S.A."/>
            <person name="Schmutz J."/>
            <person name="Symeonidi A."/>
            <person name="Elias M."/>
            <person name="Eveleigh R.J."/>
            <person name="Herman E.K."/>
            <person name="Klute M.J."/>
            <person name="Nakayama T."/>
            <person name="Obornik M."/>
            <person name="Reyes-Prieto A."/>
            <person name="Armbrust E.V."/>
            <person name="Aves S.J."/>
            <person name="Beiko R.G."/>
            <person name="Coutinho P."/>
            <person name="Dacks J.B."/>
            <person name="Durnford D.G."/>
            <person name="Fast N.M."/>
            <person name="Green B.R."/>
            <person name="Grisdale C."/>
            <person name="Hempe F."/>
            <person name="Henrissat B."/>
            <person name="Hoppner M.P."/>
            <person name="Ishida K.-I."/>
            <person name="Kim E."/>
            <person name="Koreny L."/>
            <person name="Kroth P.G."/>
            <person name="Liu Y."/>
            <person name="Malik S.-B."/>
            <person name="Maier U.G."/>
            <person name="McRose D."/>
            <person name="Mock T."/>
            <person name="Neilson J.A."/>
            <person name="Onodera N.T."/>
            <person name="Poole A.M."/>
            <person name="Pritham E.J."/>
            <person name="Richards T.A."/>
            <person name="Rocap G."/>
            <person name="Roy S.W."/>
            <person name="Sarai C."/>
            <person name="Schaack S."/>
            <person name="Shirato S."/>
            <person name="Slamovits C.H."/>
            <person name="Spencer D.F."/>
            <person name="Suzuki S."/>
            <person name="Worden A.Z."/>
            <person name="Zauner S."/>
            <person name="Barry K."/>
            <person name="Bell C."/>
            <person name="Bharti A.K."/>
            <person name="Crow J.A."/>
            <person name="Grimwood J."/>
            <person name="Kramer R."/>
            <person name="Lindquist E."/>
            <person name="Lucas S."/>
            <person name="Salamov A."/>
            <person name="McFadden G.I."/>
            <person name="Lane C.E."/>
            <person name="Keeling P.J."/>
            <person name="Gray M.W."/>
            <person name="Grigoriev I.V."/>
            <person name="Archibald J.M."/>
        </authorList>
    </citation>
    <scope>NUCLEOTIDE SEQUENCE</scope>
    <source>
        <strain evidence="9">CCMP2712</strain>
    </source>
</reference>
<dbReference type="GeneID" id="17303258"/>
<evidence type="ECO:0000259" key="6">
    <source>
        <dbReference type="PROSITE" id="PS50026"/>
    </source>
</evidence>
<evidence type="ECO:0000256" key="1">
    <source>
        <dbReference type="ARBA" id="ARBA00022536"/>
    </source>
</evidence>
<dbReference type="PROSITE" id="PS00010">
    <property type="entry name" value="ASX_HYDROXYL"/>
    <property type="match status" value="1"/>
</dbReference>
<evidence type="ECO:0000256" key="2">
    <source>
        <dbReference type="ARBA" id="ARBA00022729"/>
    </source>
</evidence>
<dbReference type="CDD" id="cd00054">
    <property type="entry name" value="EGF_CA"/>
    <property type="match status" value="1"/>
</dbReference>
<protein>
    <recommendedName>
        <fullName evidence="6">EGF-like domain-containing protein</fullName>
    </recommendedName>
</protein>
<dbReference type="SMART" id="SM00179">
    <property type="entry name" value="EGF_CA"/>
    <property type="match status" value="2"/>
</dbReference>
<dbReference type="PaxDb" id="55529-EKX46737"/>
<evidence type="ECO:0000313" key="8">
    <source>
        <dbReference type="EnsemblProtists" id="EKX46737"/>
    </source>
</evidence>
<evidence type="ECO:0000256" key="3">
    <source>
        <dbReference type="ARBA" id="ARBA00022737"/>
    </source>
</evidence>
<dbReference type="PANTHER" id="PTHR24050:SF28">
    <property type="entry name" value="UROMODULIN-LIKE"/>
    <property type="match status" value="1"/>
</dbReference>
<evidence type="ECO:0000256" key="5">
    <source>
        <dbReference type="PROSITE-ProRule" id="PRU00076"/>
    </source>
</evidence>
<sequence>MHPSTSQLAPTSTSASKRGFEFDSNNLCVNVNECESVCIDTIGSFLCICSDGFVKNGQGLCEDINECNSYLNDCDINARCNNTLGSFTCTCNEFWQGTGTYCESKFCDPCGETQDCYYTSGSCPPNSYAIRTFTDTETSQCRCYEGYYWANSPITPKNCTLCPRGSYCSGEEIFACPDNSMNYYGQNVVESCVCNQGFYRSGSTCIPCPYGYFCPGDNLFYACPNNSTSLFQASSISECLCFGGYYYQCQGATAAQAHKARLFWNLLYFPEMR</sequence>
<dbReference type="InterPro" id="IPR052235">
    <property type="entry name" value="Nephronectin_domain"/>
</dbReference>
<dbReference type="Proteomes" id="UP000011087">
    <property type="component" value="Unassembled WGS sequence"/>
</dbReference>
<evidence type="ECO:0000313" key="7">
    <source>
        <dbReference type="EMBL" id="EKX46737.1"/>
    </source>
</evidence>
<keyword evidence="9" id="KW-1185">Reference proteome</keyword>
<dbReference type="PANTHER" id="PTHR24050">
    <property type="entry name" value="PA14 DOMAIN-CONTAINING PROTEIN"/>
    <property type="match status" value="1"/>
</dbReference>